<proteinExistence type="predicted"/>
<dbReference type="Pfam" id="PF00291">
    <property type="entry name" value="PALP"/>
    <property type="match status" value="1"/>
</dbReference>
<protein>
    <submittedName>
        <fullName evidence="6">SbnA</fullName>
    </submittedName>
</protein>
<evidence type="ECO:0000313" key="6">
    <source>
        <dbReference type="EMBL" id="AQX14447.1"/>
    </source>
</evidence>
<dbReference type="RefSeq" id="WP_076845139.1">
    <property type="nucleotide sequence ID" value="NZ_JBJDQY010000015.1"/>
</dbReference>
<dbReference type="GO" id="GO:1901605">
    <property type="term" value="P:alpha-amino acid metabolic process"/>
    <property type="evidence" value="ECO:0007669"/>
    <property type="project" value="UniProtKB-ARBA"/>
</dbReference>
<dbReference type="InterPro" id="IPR036052">
    <property type="entry name" value="TrpB-like_PALP_sf"/>
</dbReference>
<evidence type="ECO:0000256" key="4">
    <source>
        <dbReference type="ARBA" id="ARBA00022898"/>
    </source>
</evidence>
<keyword evidence="3" id="KW-0808">Transferase</keyword>
<evidence type="ECO:0000256" key="1">
    <source>
        <dbReference type="ARBA" id="ARBA00001933"/>
    </source>
</evidence>
<comment type="cofactor">
    <cofactor evidence="1">
        <name>pyridoxal 5'-phosphate</name>
        <dbReference type="ChEBI" id="CHEBI:597326"/>
    </cofactor>
</comment>
<evidence type="ECO:0000259" key="5">
    <source>
        <dbReference type="Pfam" id="PF00291"/>
    </source>
</evidence>
<dbReference type="InterPro" id="IPR023927">
    <property type="entry name" value="SbnA"/>
</dbReference>
<dbReference type="InterPro" id="IPR001926">
    <property type="entry name" value="TrpB-like_PALP"/>
</dbReference>
<dbReference type="AlphaFoldDB" id="A0A1S6WDV4"/>
<dbReference type="GO" id="GO:0016740">
    <property type="term" value="F:transferase activity"/>
    <property type="evidence" value="ECO:0007669"/>
    <property type="project" value="UniProtKB-KW"/>
</dbReference>
<dbReference type="Gene3D" id="3.40.50.1100">
    <property type="match status" value="2"/>
</dbReference>
<evidence type="ECO:0000256" key="2">
    <source>
        <dbReference type="ARBA" id="ARBA00011738"/>
    </source>
</evidence>
<dbReference type="NCBIfam" id="TIGR03945">
    <property type="entry name" value="PLP_SbnA_fam"/>
    <property type="match status" value="1"/>
</dbReference>
<reference evidence="6" key="1">
    <citation type="submission" date="2017-01" db="EMBL/GenBank/DDBJ databases">
        <title>Elucidation and Expansion of monobactam Biosynthesis.</title>
        <authorList>
            <person name="Webster A.L.H."/>
            <person name="Walker C."/>
            <person name="Li H."/>
            <person name="Skinnider M."/>
            <person name="Magarvey N.A."/>
        </authorList>
    </citation>
    <scope>NUCLEOTIDE SEQUENCE</scope>
    <source>
        <strain evidence="6">ATCC 31700</strain>
    </source>
</reference>
<accession>A0A1S6WDV4</accession>
<evidence type="ECO:0000256" key="3">
    <source>
        <dbReference type="ARBA" id="ARBA00022679"/>
    </source>
</evidence>
<dbReference type="SUPFAM" id="SSF53686">
    <property type="entry name" value="Tryptophan synthase beta subunit-like PLP-dependent enzymes"/>
    <property type="match status" value="1"/>
</dbReference>
<comment type="subunit">
    <text evidence="2">Homodimer.</text>
</comment>
<dbReference type="OrthoDB" id="9805733at2"/>
<sequence length="323" mass="34770">MNVSHLFEIGSRDFFSIQGLIDAPVHIKCEALNVAGSIKIKPALEMIEAFEKSGLLRPGTALIESSSGNLGIALSMITAAKGYAFTCVTDPNATSESVAMMKSFGAEVIIVENKDAQGGYLGTRIALIRELCASNPSLIWVNQYANSSNWQAHYHTTGPEILNRFPLVDYLFIGVGTGGTFMGCARYFREHSPNTRVVAVDVEGSVTFGAAPGPRKIPGLGTSRKPEIIDERYATDLVYVSERETVQMCRRLVRHGLLAGGSTGTALSGILKSAASLKASDVVVTIMPDLGVKYLDTIYNDAWASRYGFIDTVENESALAHSH</sequence>
<dbReference type="PANTHER" id="PTHR10314">
    <property type="entry name" value="CYSTATHIONINE BETA-SYNTHASE"/>
    <property type="match status" value="1"/>
</dbReference>
<gene>
    <name evidence="6" type="primary">Rhz12</name>
</gene>
<dbReference type="InterPro" id="IPR050214">
    <property type="entry name" value="Cys_Synth/Cystath_Beta-Synth"/>
</dbReference>
<dbReference type="EMBL" id="KY452017">
    <property type="protein sequence ID" value="AQX14447.1"/>
    <property type="molecule type" value="Genomic_DNA"/>
</dbReference>
<name>A0A1S6WDV4_AGRTU</name>
<dbReference type="CDD" id="cd01561">
    <property type="entry name" value="CBS_like"/>
    <property type="match status" value="1"/>
</dbReference>
<feature type="domain" description="Tryptophan synthase beta chain-like PALP" evidence="5">
    <location>
        <begin position="21"/>
        <end position="289"/>
    </location>
</feature>
<keyword evidence="4" id="KW-0663">Pyridoxal phosphate</keyword>
<organism evidence="6">
    <name type="scientific">Agrobacterium tumefaciens</name>
    <dbReference type="NCBI Taxonomy" id="358"/>
    <lineage>
        <taxon>Bacteria</taxon>
        <taxon>Pseudomonadati</taxon>
        <taxon>Pseudomonadota</taxon>
        <taxon>Alphaproteobacteria</taxon>
        <taxon>Hyphomicrobiales</taxon>
        <taxon>Rhizobiaceae</taxon>
        <taxon>Rhizobium/Agrobacterium group</taxon>
        <taxon>Agrobacterium</taxon>
        <taxon>Agrobacterium tumefaciens complex</taxon>
    </lineage>
</organism>